<comment type="caution">
    <text evidence="3">The sequence shown here is derived from an EMBL/GenBank/DDBJ whole genome shotgun (WGS) entry which is preliminary data.</text>
</comment>
<evidence type="ECO:0000256" key="1">
    <source>
        <dbReference type="SAM" id="MobiDB-lite"/>
    </source>
</evidence>
<keyword evidence="2" id="KW-0812">Transmembrane</keyword>
<keyword evidence="4" id="KW-1185">Reference proteome</keyword>
<gene>
    <name evidence="3" type="ORF">LSTR_LSTR005223</name>
</gene>
<reference evidence="3 4" key="1">
    <citation type="journal article" date="2017" name="Gigascience">
        <title>Genome sequence of the small brown planthopper, Laodelphax striatellus.</title>
        <authorList>
            <person name="Zhu J."/>
            <person name="Jiang F."/>
            <person name="Wang X."/>
            <person name="Yang P."/>
            <person name="Bao Y."/>
            <person name="Zhao W."/>
            <person name="Wang W."/>
            <person name="Lu H."/>
            <person name="Wang Q."/>
            <person name="Cui N."/>
            <person name="Li J."/>
            <person name="Chen X."/>
            <person name="Luo L."/>
            <person name="Yu J."/>
            <person name="Kang L."/>
            <person name="Cui F."/>
        </authorList>
    </citation>
    <scope>NUCLEOTIDE SEQUENCE [LARGE SCALE GENOMIC DNA]</scope>
    <source>
        <strain evidence="3">Lst14</strain>
    </source>
</reference>
<organism evidence="3 4">
    <name type="scientific">Laodelphax striatellus</name>
    <name type="common">Small brown planthopper</name>
    <name type="synonym">Delphax striatella</name>
    <dbReference type="NCBI Taxonomy" id="195883"/>
    <lineage>
        <taxon>Eukaryota</taxon>
        <taxon>Metazoa</taxon>
        <taxon>Ecdysozoa</taxon>
        <taxon>Arthropoda</taxon>
        <taxon>Hexapoda</taxon>
        <taxon>Insecta</taxon>
        <taxon>Pterygota</taxon>
        <taxon>Neoptera</taxon>
        <taxon>Paraneoptera</taxon>
        <taxon>Hemiptera</taxon>
        <taxon>Auchenorrhyncha</taxon>
        <taxon>Fulgoroidea</taxon>
        <taxon>Delphacidae</taxon>
        <taxon>Criomorphinae</taxon>
        <taxon>Laodelphax</taxon>
    </lineage>
</organism>
<dbReference type="SMR" id="A0A482XM04"/>
<sequence>MRIEKKGQRDSGGERMTESVRKNEEKLEKKEEKKREVRGILSLNCPLLLNLVCFYGSFPSSFANVMYLDYVLHPSKCPQRRVDNF</sequence>
<dbReference type="EMBL" id="QKKF02004753">
    <property type="protein sequence ID" value="RZF47145.1"/>
    <property type="molecule type" value="Genomic_DNA"/>
</dbReference>
<dbReference type="Proteomes" id="UP000291343">
    <property type="component" value="Unassembled WGS sequence"/>
</dbReference>
<evidence type="ECO:0000256" key="2">
    <source>
        <dbReference type="SAM" id="Phobius"/>
    </source>
</evidence>
<name>A0A482XM04_LAOST</name>
<keyword evidence="2" id="KW-0472">Membrane</keyword>
<evidence type="ECO:0000313" key="3">
    <source>
        <dbReference type="EMBL" id="RZF47145.1"/>
    </source>
</evidence>
<feature type="region of interest" description="Disordered" evidence="1">
    <location>
        <begin position="1"/>
        <end position="31"/>
    </location>
</feature>
<protein>
    <recommendedName>
        <fullName evidence="5">Transmembrane protein</fullName>
    </recommendedName>
</protein>
<proteinExistence type="predicted"/>
<evidence type="ECO:0000313" key="4">
    <source>
        <dbReference type="Proteomes" id="UP000291343"/>
    </source>
</evidence>
<evidence type="ECO:0008006" key="5">
    <source>
        <dbReference type="Google" id="ProtNLM"/>
    </source>
</evidence>
<dbReference type="InParanoid" id="A0A482XM04"/>
<dbReference type="AlphaFoldDB" id="A0A482XM04"/>
<keyword evidence="2" id="KW-1133">Transmembrane helix</keyword>
<feature type="transmembrane region" description="Helical" evidence="2">
    <location>
        <begin position="39"/>
        <end position="58"/>
    </location>
</feature>
<accession>A0A482XM04</accession>